<dbReference type="InterPro" id="IPR051396">
    <property type="entry name" value="Bact_Antivir_Def_Nuclease"/>
</dbReference>
<evidence type="ECO:0000313" key="3">
    <source>
        <dbReference type="Proteomes" id="UP000660024"/>
    </source>
</evidence>
<reference evidence="2 3" key="1">
    <citation type="submission" date="2020-12" db="EMBL/GenBank/DDBJ databases">
        <title>Bacterial novel species Pedobacter sp. SD-b isolated from soil.</title>
        <authorList>
            <person name="Jung H.-Y."/>
        </authorList>
    </citation>
    <scope>NUCLEOTIDE SEQUENCE [LARGE SCALE GENOMIC DNA]</scope>
    <source>
        <strain evidence="2 3">SD-b</strain>
    </source>
</reference>
<dbReference type="Pfam" id="PF13175">
    <property type="entry name" value="AAA_15"/>
    <property type="match status" value="1"/>
</dbReference>
<keyword evidence="2" id="KW-0547">Nucleotide-binding</keyword>
<proteinExistence type="predicted"/>
<accession>A0ABS1BKX2</accession>
<comment type="caution">
    <text evidence="2">The sequence shown here is derived from an EMBL/GenBank/DDBJ whole genome shotgun (WGS) entry which is preliminary data.</text>
</comment>
<protein>
    <submittedName>
        <fullName evidence="2">ATP-binding protein</fullName>
    </submittedName>
</protein>
<dbReference type="SUPFAM" id="SSF52540">
    <property type="entry name" value="P-loop containing nucleoside triphosphate hydrolases"/>
    <property type="match status" value="1"/>
</dbReference>
<dbReference type="InterPro" id="IPR041685">
    <property type="entry name" value="AAA_GajA/Old/RecF-like"/>
</dbReference>
<dbReference type="InterPro" id="IPR027417">
    <property type="entry name" value="P-loop_NTPase"/>
</dbReference>
<dbReference type="SMART" id="SM00382">
    <property type="entry name" value="AAA"/>
    <property type="match status" value="1"/>
</dbReference>
<keyword evidence="2" id="KW-0067">ATP-binding</keyword>
<dbReference type="Gene3D" id="3.40.50.300">
    <property type="entry name" value="P-loop containing nucleotide triphosphate hydrolases"/>
    <property type="match status" value="1"/>
</dbReference>
<evidence type="ECO:0000259" key="1">
    <source>
        <dbReference type="SMART" id="SM00382"/>
    </source>
</evidence>
<sequence>MNVKFQGEYKSLKDFEWLDIPQLAILTGLNGTGKTQLLYLISQYYQSLTHNTQFKNTYSINNTTKITIENVDFIKSGLLQWHSRGGHFSFEHNKFGFQDLKKICEFLINFVDPHKNPRFIDAEQKYLSDISQKINDGSGFVDPHPAYSRIFHTLNSSGKQIIEEVVQQSGKSIETLLPADIMMFFPIEIVTENSDLISQDSLDMIFYMYLYKKTSLIKNNKDISNLGEAPWEILNKVISASGIPYRIMTPEIEHIESVFGDPLNQLNPYQFSAKLIDPNNNQEIGIDNLSSGERVIMSLALLLYYFEYRGLKKSIIILDEIDAHLHPSLTKQFFDVIHNVVIKEYGARVIMATHSPSTVALAPSENLFVINKESNSTKIESVSKDKALSILTFGVPSLSISYQNRKQVFVESKYDAEFYDQAYSLLKRQVNPEISLNFISSGVSGRGNCDQVMDIVRRLNDFGNTTIFGIIDWDLKNSPISHIEVLGLCSRYSIENYIFDPVLLGYFLLREKFIQNEELGLDKEEKFLNFGSFDSFKLQVIADKILDKIKPKFKKSSDGSVREVEYINGIKLNLPVWFLENNGHDIADILISTFPQLQRFKEENRLRKEVLNKTISDIPDLISKDILDLFIRIQKE</sequence>
<dbReference type="RefSeq" id="WP_200585650.1">
    <property type="nucleotide sequence ID" value="NZ_JAEHFY010000009.1"/>
</dbReference>
<evidence type="ECO:0000313" key="2">
    <source>
        <dbReference type="EMBL" id="MBK0382869.1"/>
    </source>
</evidence>
<dbReference type="InterPro" id="IPR003593">
    <property type="entry name" value="AAA+_ATPase"/>
</dbReference>
<feature type="domain" description="AAA+ ATPase" evidence="1">
    <location>
        <begin position="20"/>
        <end position="373"/>
    </location>
</feature>
<dbReference type="PANTHER" id="PTHR43581:SF2">
    <property type="entry name" value="EXCINUCLEASE ATPASE SUBUNIT"/>
    <property type="match status" value="1"/>
</dbReference>
<name>A0ABS1BKX2_9SPHI</name>
<organism evidence="2 3">
    <name type="scientific">Pedobacter segetis</name>
    <dbReference type="NCBI Taxonomy" id="2793069"/>
    <lineage>
        <taxon>Bacteria</taxon>
        <taxon>Pseudomonadati</taxon>
        <taxon>Bacteroidota</taxon>
        <taxon>Sphingobacteriia</taxon>
        <taxon>Sphingobacteriales</taxon>
        <taxon>Sphingobacteriaceae</taxon>
        <taxon>Pedobacter</taxon>
    </lineage>
</organism>
<dbReference type="CDD" id="cd00267">
    <property type="entry name" value="ABC_ATPase"/>
    <property type="match status" value="1"/>
</dbReference>
<dbReference type="EMBL" id="JAEHFY010000009">
    <property type="protein sequence ID" value="MBK0382869.1"/>
    <property type="molecule type" value="Genomic_DNA"/>
</dbReference>
<dbReference type="GO" id="GO:0005524">
    <property type="term" value="F:ATP binding"/>
    <property type="evidence" value="ECO:0007669"/>
    <property type="project" value="UniProtKB-KW"/>
</dbReference>
<gene>
    <name evidence="2" type="ORF">I5M32_07840</name>
</gene>
<keyword evidence="3" id="KW-1185">Reference proteome</keyword>
<dbReference type="PANTHER" id="PTHR43581">
    <property type="entry name" value="ATP/GTP PHOSPHATASE"/>
    <property type="match status" value="1"/>
</dbReference>
<dbReference type="Proteomes" id="UP000660024">
    <property type="component" value="Unassembled WGS sequence"/>
</dbReference>